<dbReference type="EMBL" id="JAPNUD010000033">
    <property type="protein sequence ID" value="MDA0641999.1"/>
    <property type="molecule type" value="Genomic_DNA"/>
</dbReference>
<proteinExistence type="predicted"/>
<gene>
    <name evidence="2" type="ORF">OUY24_15315</name>
</gene>
<feature type="chain" id="PRO_5045603851" description="Lipoprotein" evidence="1">
    <location>
        <begin position="22"/>
        <end position="291"/>
    </location>
</feature>
<keyword evidence="3" id="KW-1185">Reference proteome</keyword>
<protein>
    <recommendedName>
        <fullName evidence="4">Lipoprotein</fullName>
    </recommendedName>
</protein>
<reference evidence="2 3" key="1">
    <citation type="submission" date="2022-11" db="EMBL/GenBank/DDBJ databases">
        <title>Nonomuraea corallina sp. nov., a new species of the genus Nonomuraea isolated from sea side sediment in Thai sea.</title>
        <authorList>
            <person name="Ngamcharungchit C."/>
            <person name="Matsumoto A."/>
            <person name="Suriyachadkun C."/>
            <person name="Panbangred W."/>
            <person name="Inahashi Y."/>
            <person name="Intra B."/>
        </authorList>
    </citation>
    <scope>NUCLEOTIDE SEQUENCE [LARGE SCALE GENOMIC DNA]</scope>
    <source>
        <strain evidence="2 3">DSM 43553</strain>
    </source>
</reference>
<name>A0ABT4SXW0_9ACTN</name>
<sequence length="291" mass="31937">MPVRRWTALATAVLIASLPFATSPAAAQAGAPDPARALKRQLVNKQGVRISETSRYFFGGKSTVSGNGTRIKGRLRLAPSGPAAADYTWWDLPSAKTKKKPELHRVIRVGADVYVDAGQYPGPTPEGKEWIRYPSKHRGSMGRDMDRDVSLQPISVYDPSTLKAVLKRSARKPVSGGLLYWGAMSYKDLRTISKGAAISWTSGRPISGKNKGKIAWRLWTGRDGLLKRLTTTDTAGSGKKPPVKRTDTRYTGWGSRVVVTAPPADEVIDERDLLEYVREQNAHIPEDEKNS</sequence>
<feature type="signal peptide" evidence="1">
    <location>
        <begin position="1"/>
        <end position="21"/>
    </location>
</feature>
<evidence type="ECO:0008006" key="4">
    <source>
        <dbReference type="Google" id="ProtNLM"/>
    </source>
</evidence>
<evidence type="ECO:0000313" key="2">
    <source>
        <dbReference type="EMBL" id="MDA0641999.1"/>
    </source>
</evidence>
<keyword evidence="1" id="KW-0732">Signal</keyword>
<organism evidence="2 3">
    <name type="scientific">Nonomuraea ferruginea</name>
    <dbReference type="NCBI Taxonomy" id="46174"/>
    <lineage>
        <taxon>Bacteria</taxon>
        <taxon>Bacillati</taxon>
        <taxon>Actinomycetota</taxon>
        <taxon>Actinomycetes</taxon>
        <taxon>Streptosporangiales</taxon>
        <taxon>Streptosporangiaceae</taxon>
        <taxon>Nonomuraea</taxon>
    </lineage>
</organism>
<evidence type="ECO:0000313" key="3">
    <source>
        <dbReference type="Proteomes" id="UP001212498"/>
    </source>
</evidence>
<evidence type="ECO:0000256" key="1">
    <source>
        <dbReference type="SAM" id="SignalP"/>
    </source>
</evidence>
<dbReference type="Proteomes" id="UP001212498">
    <property type="component" value="Unassembled WGS sequence"/>
</dbReference>
<dbReference type="RefSeq" id="WP_271276666.1">
    <property type="nucleotide sequence ID" value="NZ_BAABFD010000006.1"/>
</dbReference>
<accession>A0ABT4SXW0</accession>
<comment type="caution">
    <text evidence="2">The sequence shown here is derived from an EMBL/GenBank/DDBJ whole genome shotgun (WGS) entry which is preliminary data.</text>
</comment>